<evidence type="ECO:0000256" key="5">
    <source>
        <dbReference type="ARBA" id="ARBA00022801"/>
    </source>
</evidence>
<gene>
    <name evidence="7" type="primary">ybeY</name>
    <name evidence="9" type="ordered locus">DvMF_0577</name>
</gene>
<dbReference type="HOGENOM" id="CLU_106710_4_1_7"/>
<dbReference type="GO" id="GO:0006364">
    <property type="term" value="P:rRNA processing"/>
    <property type="evidence" value="ECO:0007669"/>
    <property type="project" value="UniProtKB-UniRule"/>
</dbReference>
<dbReference type="GO" id="GO:0005737">
    <property type="term" value="C:cytoplasm"/>
    <property type="evidence" value="ECO:0007669"/>
    <property type="project" value="UniProtKB-SubCell"/>
</dbReference>
<protein>
    <recommendedName>
        <fullName evidence="7">Endoribonuclease YbeY</fullName>
        <ecNumber evidence="7">3.1.-.-</ecNumber>
    </recommendedName>
</protein>
<comment type="similarity">
    <text evidence="1 7">Belongs to the endoribonuclease YbeY family.</text>
</comment>
<keyword evidence="7" id="KW-0690">Ribosome biogenesis</keyword>
<dbReference type="HAMAP" id="MF_00009">
    <property type="entry name" value="Endoribonucl_YbeY"/>
    <property type="match status" value="1"/>
</dbReference>
<evidence type="ECO:0000256" key="6">
    <source>
        <dbReference type="ARBA" id="ARBA00022833"/>
    </source>
</evidence>
<dbReference type="Gene3D" id="3.40.390.30">
    <property type="entry name" value="Metalloproteases ('zincins'), catalytic domain"/>
    <property type="match status" value="1"/>
</dbReference>
<dbReference type="KEGG" id="dvm:DvMF_0577"/>
<keyword evidence="3 7" id="KW-0479">Metal-binding</keyword>
<dbReference type="OrthoDB" id="9807740at2"/>
<dbReference type="NCBIfam" id="TIGR00043">
    <property type="entry name" value="rRNA maturation RNase YbeY"/>
    <property type="match status" value="1"/>
</dbReference>
<keyword evidence="5 7" id="KW-0378">Hydrolase</keyword>
<reference evidence="9" key="1">
    <citation type="submission" date="2008-10" db="EMBL/GenBank/DDBJ databases">
        <title>Complete sequence of Desulfovibrio vulgaris str. 'Miyazaki F'.</title>
        <authorList>
            <person name="Lucas S."/>
            <person name="Copeland A."/>
            <person name="Lapidus A."/>
            <person name="Glavina del Rio T."/>
            <person name="Dalin E."/>
            <person name="Tice H."/>
            <person name="Bruce D."/>
            <person name="Goodwin L."/>
            <person name="Pitluck S."/>
            <person name="Sims D."/>
            <person name="Brettin T."/>
            <person name="Detter J.C."/>
            <person name="Han C."/>
            <person name="Larimer F."/>
            <person name="Land M."/>
            <person name="Hauser L."/>
            <person name="Kyrpides N."/>
            <person name="Mikhailova N."/>
            <person name="Hazen T.C."/>
            <person name="Richardson P."/>
        </authorList>
    </citation>
    <scope>NUCLEOTIDE SEQUENCE</scope>
    <source>
        <strain evidence="9">Miyazaki F</strain>
    </source>
</reference>
<comment type="function">
    <text evidence="7">Single strand-specific metallo-endoribonuclease involved in late-stage 70S ribosome quality control and in maturation of the 3' terminus of the 16S rRNA.</text>
</comment>
<dbReference type="EC" id="3.1.-.-" evidence="7"/>
<evidence type="ECO:0000256" key="4">
    <source>
        <dbReference type="ARBA" id="ARBA00022759"/>
    </source>
</evidence>
<dbReference type="InterPro" id="IPR002036">
    <property type="entry name" value="YbeY"/>
</dbReference>
<keyword evidence="7" id="KW-0698">rRNA processing</keyword>
<evidence type="ECO:0000256" key="8">
    <source>
        <dbReference type="SAM" id="MobiDB-lite"/>
    </source>
</evidence>
<keyword evidence="7" id="KW-0963">Cytoplasm</keyword>
<evidence type="ECO:0000313" key="9">
    <source>
        <dbReference type="EMBL" id="ACL07534.1"/>
    </source>
</evidence>
<comment type="cofactor">
    <cofactor evidence="7">
        <name>Zn(2+)</name>
        <dbReference type="ChEBI" id="CHEBI:29105"/>
    </cofactor>
    <text evidence="7">Binds 1 zinc ion.</text>
</comment>
<evidence type="ECO:0000256" key="1">
    <source>
        <dbReference type="ARBA" id="ARBA00010875"/>
    </source>
</evidence>
<proteinExistence type="inferred from homology"/>
<dbReference type="GO" id="GO:0004222">
    <property type="term" value="F:metalloendopeptidase activity"/>
    <property type="evidence" value="ECO:0007669"/>
    <property type="project" value="InterPro"/>
</dbReference>
<dbReference type="SUPFAM" id="SSF55486">
    <property type="entry name" value="Metalloproteases ('zincins'), catalytic domain"/>
    <property type="match status" value="1"/>
</dbReference>
<evidence type="ECO:0000256" key="3">
    <source>
        <dbReference type="ARBA" id="ARBA00022723"/>
    </source>
</evidence>
<feature type="region of interest" description="Disordered" evidence="8">
    <location>
        <begin position="68"/>
        <end position="97"/>
    </location>
</feature>
<evidence type="ECO:0000256" key="7">
    <source>
        <dbReference type="HAMAP-Rule" id="MF_00009"/>
    </source>
</evidence>
<dbReference type="EMBL" id="CP001197">
    <property type="protein sequence ID" value="ACL07534.1"/>
    <property type="molecule type" value="Genomic_DNA"/>
</dbReference>
<dbReference type="AlphaFoldDB" id="B8DKV5"/>
<dbReference type="GO" id="GO:0008270">
    <property type="term" value="F:zinc ion binding"/>
    <property type="evidence" value="ECO:0007669"/>
    <property type="project" value="UniProtKB-UniRule"/>
</dbReference>
<accession>B8DKV5</accession>
<dbReference type="InterPro" id="IPR023091">
    <property type="entry name" value="MetalPrtase_cat_dom_sf_prd"/>
</dbReference>
<keyword evidence="4 7" id="KW-0255">Endonuclease</keyword>
<sequence length="171" mass="18062">MLVLRRAPGMGWMLPLVPGELRAVFAAMQEATGLAGCTVELDLVGDEEIARLNAAHLGCTGPTNILSFPAHDGGPHDGAHASSPDRSHGGPHDGPDEDAPCHLGWLVLSLDTWRRECQLYGQEPVEHALRLLAHGLGHLAGYDHGPEMDEFTDAALEAGRDAGLADMPALA</sequence>
<feature type="compositionally biased region" description="Basic and acidic residues" evidence="8">
    <location>
        <begin position="73"/>
        <end position="94"/>
    </location>
</feature>
<name>B8DKV5_NITV9</name>
<dbReference type="STRING" id="883.DvMF_0577"/>
<keyword evidence="6 7" id="KW-0862">Zinc</keyword>
<dbReference type="GO" id="GO:0004521">
    <property type="term" value="F:RNA endonuclease activity"/>
    <property type="evidence" value="ECO:0007669"/>
    <property type="project" value="UniProtKB-UniRule"/>
</dbReference>
<keyword evidence="2 7" id="KW-0540">Nuclease</keyword>
<dbReference type="Pfam" id="PF02130">
    <property type="entry name" value="YbeY"/>
    <property type="match status" value="1"/>
</dbReference>
<organism evidence="9">
    <name type="scientific">Nitratidesulfovibrio vulgaris (strain DSM 19637 / Miyazaki F)</name>
    <name type="common">Desulfovibrio vulgaris</name>
    <dbReference type="NCBI Taxonomy" id="883"/>
    <lineage>
        <taxon>Bacteria</taxon>
        <taxon>Pseudomonadati</taxon>
        <taxon>Thermodesulfobacteriota</taxon>
        <taxon>Desulfovibrionia</taxon>
        <taxon>Desulfovibrionales</taxon>
        <taxon>Desulfovibrionaceae</taxon>
        <taxon>Nitratidesulfovibrio</taxon>
    </lineage>
</organism>
<feature type="binding site" evidence="7">
    <location>
        <position position="138"/>
    </location>
    <ligand>
        <name>Zn(2+)</name>
        <dbReference type="ChEBI" id="CHEBI:29105"/>
        <note>catalytic</note>
    </ligand>
</feature>
<comment type="subcellular location">
    <subcellularLocation>
        <location evidence="7">Cytoplasm</location>
    </subcellularLocation>
</comment>
<feature type="binding site" evidence="7">
    <location>
        <position position="144"/>
    </location>
    <ligand>
        <name>Zn(2+)</name>
        <dbReference type="ChEBI" id="CHEBI:29105"/>
        <note>catalytic</note>
    </ligand>
</feature>
<evidence type="ECO:0000256" key="2">
    <source>
        <dbReference type="ARBA" id="ARBA00022722"/>
    </source>
</evidence>
<dbReference type="eggNOG" id="COG0319">
    <property type="taxonomic scope" value="Bacteria"/>
</dbReference>
<feature type="binding site" evidence="7">
    <location>
        <position position="134"/>
    </location>
    <ligand>
        <name>Zn(2+)</name>
        <dbReference type="ChEBI" id="CHEBI:29105"/>
        <note>catalytic</note>
    </ligand>
</feature>